<dbReference type="EMBL" id="FMSH01000181">
    <property type="protein sequence ID" value="SCU75942.1"/>
    <property type="molecule type" value="Genomic_DNA"/>
</dbReference>
<accession>A0A1K0IF36</accession>
<dbReference type="InterPro" id="IPR052342">
    <property type="entry name" value="MCH/BMMD"/>
</dbReference>
<keyword evidence="2" id="KW-0456">Lyase</keyword>
<dbReference type="GO" id="GO:0016829">
    <property type="term" value="F:lyase activity"/>
    <property type="evidence" value="ECO:0007669"/>
    <property type="project" value="UniProtKB-KW"/>
</dbReference>
<dbReference type="RefSeq" id="WP_340524948.1">
    <property type="nucleotide sequence ID" value="NZ_FMSH01000181.1"/>
</dbReference>
<dbReference type="AlphaFoldDB" id="A0A1K0IF36"/>
<dbReference type="InterPro" id="IPR029069">
    <property type="entry name" value="HotDog_dom_sf"/>
</dbReference>
<reference evidence="2" key="1">
    <citation type="submission" date="2016-09" db="EMBL/GenBank/DDBJ databases">
        <authorList>
            <person name="Capua I."/>
            <person name="De Benedictis P."/>
            <person name="Joannis T."/>
            <person name="Lombin L.H."/>
            <person name="Cattoli G."/>
        </authorList>
    </citation>
    <scope>NUCLEOTIDE SEQUENCE</scope>
    <source>
        <strain evidence="2">B9</strain>
    </source>
</reference>
<dbReference type="PANTHER" id="PTHR43664:SF1">
    <property type="entry name" value="BETA-METHYLMALYL-COA DEHYDRATASE"/>
    <property type="match status" value="1"/>
</dbReference>
<feature type="domain" description="MaoC-like" evidence="1">
    <location>
        <begin position="21"/>
        <end position="126"/>
    </location>
</feature>
<name>A0A1K0IF36_CUPNE</name>
<dbReference type="Gene3D" id="3.10.129.10">
    <property type="entry name" value="Hotdog Thioesterase"/>
    <property type="match status" value="1"/>
</dbReference>
<dbReference type="EC" id="4.2.1.-" evidence="2"/>
<sequence>MTQPAILEQIANTTLYWEDLTPGMTYSTSSRTITEADVAAFAALTGDFNKVHVDAEFAKGTIFGQRIAHGMLVASFMAGLTSRSIPNQFFEGSLFSVLENRLKFPKPTFIGDTLRVDIEVVEQKTTSRPDRGIVSFMRRGINQRGEVVAEMAATCLFKRRTPGEAQ</sequence>
<evidence type="ECO:0000313" key="2">
    <source>
        <dbReference type="EMBL" id="SCU75942.1"/>
    </source>
</evidence>
<dbReference type="PANTHER" id="PTHR43664">
    <property type="entry name" value="MONOAMINE OXIDASE-RELATED"/>
    <property type="match status" value="1"/>
</dbReference>
<proteinExistence type="predicted"/>
<dbReference type="InterPro" id="IPR002539">
    <property type="entry name" value="MaoC-like_dom"/>
</dbReference>
<protein>
    <submittedName>
        <fullName evidence="2">Acyl dehydratase</fullName>
        <ecNumber evidence="2">4.2.1.-</ecNumber>
    </submittedName>
</protein>
<organism evidence="2">
    <name type="scientific">Cupriavidus necator</name>
    <name type="common">Alcaligenes eutrophus</name>
    <name type="synonym">Ralstonia eutropha</name>
    <dbReference type="NCBI Taxonomy" id="106590"/>
    <lineage>
        <taxon>Bacteria</taxon>
        <taxon>Pseudomonadati</taxon>
        <taxon>Pseudomonadota</taxon>
        <taxon>Betaproteobacteria</taxon>
        <taxon>Burkholderiales</taxon>
        <taxon>Burkholderiaceae</taxon>
        <taxon>Cupriavidus</taxon>
    </lineage>
</organism>
<evidence type="ECO:0000259" key="1">
    <source>
        <dbReference type="Pfam" id="PF01575"/>
    </source>
</evidence>
<dbReference type="Pfam" id="PF01575">
    <property type="entry name" value="MaoC_dehydratas"/>
    <property type="match status" value="1"/>
</dbReference>
<gene>
    <name evidence="2" type="ORF">CNECB9_2610017</name>
</gene>
<dbReference type="SUPFAM" id="SSF54637">
    <property type="entry name" value="Thioesterase/thiol ester dehydrase-isomerase"/>
    <property type="match status" value="1"/>
</dbReference>